<name>A0A4D4KUK6_STRVO</name>
<feature type="compositionally biased region" description="Basic and acidic residues" evidence="1">
    <location>
        <begin position="115"/>
        <end position="130"/>
    </location>
</feature>
<gene>
    <name evidence="2" type="ORF">SVIO_001460</name>
</gene>
<accession>A0A4D4KUK6</accession>
<protein>
    <recommendedName>
        <fullName evidence="4">Transposase</fullName>
    </recommendedName>
</protein>
<evidence type="ECO:0008006" key="4">
    <source>
        <dbReference type="Google" id="ProtNLM"/>
    </source>
</evidence>
<sequence>MHAIADNALMGTWPCPVPTDHLGQIDGARTATSPLPPPPLPAGAIRAQRKVHASGRFMINGQFIKPGPRHAGKIVTVVIEDTHYRILHGEDELAVRPRKNLGPITRLYVKGMGTQHDRQGSPDDKPSRKS</sequence>
<evidence type="ECO:0000256" key="1">
    <source>
        <dbReference type="SAM" id="MobiDB-lite"/>
    </source>
</evidence>
<feature type="region of interest" description="Disordered" evidence="1">
    <location>
        <begin position="111"/>
        <end position="130"/>
    </location>
</feature>
<evidence type="ECO:0000313" key="2">
    <source>
        <dbReference type="EMBL" id="GDY49523.1"/>
    </source>
</evidence>
<dbReference type="Proteomes" id="UP000301309">
    <property type="component" value="Unassembled WGS sequence"/>
</dbReference>
<reference evidence="2 3" key="1">
    <citation type="journal article" date="2020" name="Int. J. Syst. Evol. Microbiol.">
        <title>Reclassification of Streptomyces castelarensis and Streptomyces sporoclivatus as later heterotypic synonyms of Streptomyces antimycoticus.</title>
        <authorList>
            <person name="Komaki H."/>
            <person name="Tamura T."/>
        </authorList>
    </citation>
    <scope>NUCLEOTIDE SEQUENCE [LARGE SCALE GENOMIC DNA]</scope>
    <source>
        <strain evidence="2 3">NBRC 13459</strain>
    </source>
</reference>
<dbReference type="EMBL" id="BJHW01000001">
    <property type="protein sequence ID" value="GDY49523.1"/>
    <property type="molecule type" value="Genomic_DNA"/>
</dbReference>
<comment type="caution">
    <text evidence="2">The sequence shown here is derived from an EMBL/GenBank/DDBJ whole genome shotgun (WGS) entry which is preliminary data.</text>
</comment>
<proteinExistence type="predicted"/>
<keyword evidence="3" id="KW-1185">Reference proteome</keyword>
<evidence type="ECO:0000313" key="3">
    <source>
        <dbReference type="Proteomes" id="UP000301309"/>
    </source>
</evidence>
<dbReference type="AlphaFoldDB" id="A0A4D4KUK6"/>
<organism evidence="2 3">
    <name type="scientific">Streptomyces violaceusniger</name>
    <dbReference type="NCBI Taxonomy" id="68280"/>
    <lineage>
        <taxon>Bacteria</taxon>
        <taxon>Bacillati</taxon>
        <taxon>Actinomycetota</taxon>
        <taxon>Actinomycetes</taxon>
        <taxon>Kitasatosporales</taxon>
        <taxon>Streptomycetaceae</taxon>
        <taxon>Streptomyces</taxon>
        <taxon>Streptomyces violaceusniger group</taxon>
    </lineage>
</organism>